<feature type="compositionally biased region" description="Basic residues" evidence="9">
    <location>
        <begin position="371"/>
        <end position="390"/>
    </location>
</feature>
<dbReference type="InterPro" id="IPR000504">
    <property type="entry name" value="RRM_dom"/>
</dbReference>
<dbReference type="InterPro" id="IPR035542">
    <property type="entry name" value="CRIP"/>
</dbReference>
<evidence type="ECO:0000313" key="13">
    <source>
        <dbReference type="Proteomes" id="UP000316726"/>
    </source>
</evidence>
<comment type="subcellular location">
    <subcellularLocation>
        <location evidence="2 8">Nucleus</location>
    </subcellularLocation>
</comment>
<comment type="function">
    <text evidence="8">PPIases accelerate the folding of proteins. It catalyzes the cis-trans isomerization of proline imidic peptide bonds in oligopeptides.</text>
</comment>
<comment type="similarity">
    <text evidence="8">Belongs to the cyclophilin-type PPIase family. PPIL4 subfamily.</text>
</comment>
<dbReference type="InterPro" id="IPR029000">
    <property type="entry name" value="Cyclophilin-like_dom_sf"/>
</dbReference>
<evidence type="ECO:0000259" key="10">
    <source>
        <dbReference type="PROSITE" id="PS50072"/>
    </source>
</evidence>
<dbReference type="AlphaFoldDB" id="A0A5B8MFH0"/>
<evidence type="ECO:0000313" key="12">
    <source>
        <dbReference type="EMBL" id="QDZ19186.1"/>
    </source>
</evidence>
<dbReference type="Pfam" id="PF00160">
    <property type="entry name" value="Pro_isomerase"/>
    <property type="match status" value="1"/>
</dbReference>
<keyword evidence="13" id="KW-1185">Reference proteome</keyword>
<dbReference type="InterPro" id="IPR012677">
    <property type="entry name" value="Nucleotide-bd_a/b_plait_sf"/>
</dbReference>
<organism evidence="12 13">
    <name type="scientific">Chloropicon primus</name>
    <dbReference type="NCBI Taxonomy" id="1764295"/>
    <lineage>
        <taxon>Eukaryota</taxon>
        <taxon>Viridiplantae</taxon>
        <taxon>Chlorophyta</taxon>
        <taxon>Chloropicophyceae</taxon>
        <taxon>Chloropicales</taxon>
        <taxon>Chloropicaceae</taxon>
        <taxon>Chloropicon</taxon>
    </lineage>
</organism>
<gene>
    <name evidence="12" type="ORF">A3770_02p17040</name>
</gene>
<dbReference type="InterPro" id="IPR035538">
    <property type="entry name" value="Cyclophilin_PPIL4"/>
</dbReference>
<evidence type="ECO:0000256" key="4">
    <source>
        <dbReference type="ARBA" id="ARBA00023110"/>
    </source>
</evidence>
<keyword evidence="3 7" id="KW-0694">RNA-binding</keyword>
<dbReference type="OrthoDB" id="2083at2759"/>
<dbReference type="Gene3D" id="3.30.70.330">
    <property type="match status" value="1"/>
</dbReference>
<dbReference type="InterPro" id="IPR035979">
    <property type="entry name" value="RBD_domain_sf"/>
</dbReference>
<dbReference type="PRINTS" id="PR00153">
    <property type="entry name" value="CSAPPISMRASE"/>
</dbReference>
<feature type="compositionally biased region" description="Pro residues" evidence="9">
    <location>
        <begin position="332"/>
        <end position="342"/>
    </location>
</feature>
<keyword evidence="5 8" id="KW-0413">Isomerase</keyword>
<dbReference type="Pfam" id="PF00076">
    <property type="entry name" value="RRM_1"/>
    <property type="match status" value="1"/>
</dbReference>
<feature type="region of interest" description="Disordered" evidence="9">
    <location>
        <begin position="167"/>
        <end position="191"/>
    </location>
</feature>
<dbReference type="Gene3D" id="2.40.100.10">
    <property type="entry name" value="Cyclophilin-like"/>
    <property type="match status" value="1"/>
</dbReference>
<evidence type="ECO:0000256" key="1">
    <source>
        <dbReference type="ARBA" id="ARBA00000971"/>
    </source>
</evidence>
<reference evidence="12 13" key="1">
    <citation type="submission" date="2018-07" db="EMBL/GenBank/DDBJ databases">
        <title>The complete nuclear genome of the prasinophyte Chloropicon primus (CCMP1205).</title>
        <authorList>
            <person name="Pombert J.-F."/>
            <person name="Otis C."/>
            <person name="Turmel M."/>
            <person name="Lemieux C."/>
        </authorList>
    </citation>
    <scope>NUCLEOTIDE SEQUENCE [LARGE SCALE GENOMIC DNA]</scope>
    <source>
        <strain evidence="12 13">CCMP1205</strain>
    </source>
</reference>
<feature type="domain" description="RRM" evidence="11">
    <location>
        <begin position="240"/>
        <end position="318"/>
    </location>
</feature>
<dbReference type="SUPFAM" id="SSF50891">
    <property type="entry name" value="Cyclophilin-like"/>
    <property type="match status" value="1"/>
</dbReference>
<evidence type="ECO:0000256" key="5">
    <source>
        <dbReference type="ARBA" id="ARBA00023235"/>
    </source>
</evidence>
<dbReference type="InterPro" id="IPR002130">
    <property type="entry name" value="Cyclophilin-type_PPIase_dom"/>
</dbReference>
<dbReference type="PANTHER" id="PTHR45843:SF1">
    <property type="entry name" value="PEPTIDYL-PROLYL CIS-TRANS ISOMERASE-LIKE 4"/>
    <property type="match status" value="1"/>
</dbReference>
<dbReference type="GO" id="GO:0003723">
    <property type="term" value="F:RNA binding"/>
    <property type="evidence" value="ECO:0007669"/>
    <property type="project" value="UniProtKB-UniRule"/>
</dbReference>
<evidence type="ECO:0000256" key="6">
    <source>
        <dbReference type="ARBA" id="ARBA00023242"/>
    </source>
</evidence>
<keyword evidence="4 8" id="KW-0697">Rotamase</keyword>
<evidence type="ECO:0000256" key="8">
    <source>
        <dbReference type="RuleBase" id="RU365081"/>
    </source>
</evidence>
<dbReference type="GO" id="GO:0005634">
    <property type="term" value="C:nucleus"/>
    <property type="evidence" value="ECO:0007669"/>
    <property type="project" value="UniProtKB-SubCell"/>
</dbReference>
<feature type="domain" description="PPIase cyclophilin-type" evidence="10">
    <location>
        <begin position="10"/>
        <end position="161"/>
    </location>
</feature>
<dbReference type="STRING" id="1764295.A0A5B8MFH0"/>
<dbReference type="PROSITE" id="PS50072">
    <property type="entry name" value="CSA_PPIASE_2"/>
    <property type="match status" value="1"/>
</dbReference>
<dbReference type="GO" id="GO:0003755">
    <property type="term" value="F:peptidyl-prolyl cis-trans isomerase activity"/>
    <property type="evidence" value="ECO:0007669"/>
    <property type="project" value="UniProtKB-UniRule"/>
</dbReference>
<accession>A0A5B8MFH0</accession>
<feature type="region of interest" description="Disordered" evidence="9">
    <location>
        <begin position="196"/>
        <end position="215"/>
    </location>
</feature>
<dbReference type="SMART" id="SM00360">
    <property type="entry name" value="RRM"/>
    <property type="match status" value="1"/>
</dbReference>
<keyword evidence="6 8" id="KW-0539">Nucleus</keyword>
<proteinExistence type="inferred from homology"/>
<dbReference type="PROSITE" id="PS50102">
    <property type="entry name" value="RRM"/>
    <property type="match status" value="1"/>
</dbReference>
<evidence type="ECO:0000256" key="2">
    <source>
        <dbReference type="ARBA" id="ARBA00004123"/>
    </source>
</evidence>
<dbReference type="CDD" id="cd01921">
    <property type="entry name" value="cyclophilin_RRM"/>
    <property type="match status" value="1"/>
</dbReference>
<feature type="compositionally biased region" description="Basic and acidic residues" evidence="9">
    <location>
        <begin position="391"/>
        <end position="404"/>
    </location>
</feature>
<dbReference type="PANTHER" id="PTHR45843">
    <property type="entry name" value="PEPTIDYL-PROLYL CIS-TRANS ISOMERASE-LIKE 4"/>
    <property type="match status" value="1"/>
</dbReference>
<protein>
    <recommendedName>
        <fullName evidence="8">Peptidyl-prolyl cis-trans isomerase</fullName>
        <shortName evidence="8">PPIase</shortName>
        <ecNumber evidence="8">5.2.1.8</ecNumber>
    </recommendedName>
</protein>
<dbReference type="Proteomes" id="UP000316726">
    <property type="component" value="Chromosome 2"/>
</dbReference>
<evidence type="ECO:0000259" key="11">
    <source>
        <dbReference type="PROSITE" id="PS50102"/>
    </source>
</evidence>
<dbReference type="CDD" id="cd12235">
    <property type="entry name" value="RRM_PPIL4"/>
    <property type="match status" value="1"/>
</dbReference>
<name>A0A5B8MFH0_9CHLO</name>
<dbReference type="EC" id="5.2.1.8" evidence="8"/>
<sequence>MAVLLETSKGDVVVDLLVDEAPLACKNFLKLCKIKYYNNCLFHNVQKDFILQTGDPSGTGRGGTSLNGVLYGEQARYFADEISKERTHAKVGTVAMASAGKDLNASQFYVTAGASLDSLDGKHTIFGEVTEGLDAVARINEAFCDDTGRPWQNIRIRHTVVLDDPFEDPPGLGAHVPEGSPALARDEGDDRLEDDWAPAEEERPPEEAEKSARKAEAESRAVVLEMIGDMPDAGAKAEENIIFVCKLNPVTSEEDLEIIFSRFGKITSCDVIKDWKTGESLCYAFVGFETKAQAEQAYFKMDNVLIDDRRIHVDFYHSMYHQWRSRKKAGGAPPPPPQAPPRPGDRGGGGGPSPRRQRSRSPARREDGARDHHRHEGRRRHRHRHRRRGNGHGEERRRATRWED</sequence>
<dbReference type="EMBL" id="CP031035">
    <property type="protein sequence ID" value="QDZ19186.1"/>
    <property type="molecule type" value="Genomic_DNA"/>
</dbReference>
<dbReference type="SUPFAM" id="SSF54928">
    <property type="entry name" value="RNA-binding domain, RBD"/>
    <property type="match status" value="1"/>
</dbReference>
<comment type="catalytic activity">
    <reaction evidence="1 8">
        <text>[protein]-peptidylproline (omega=180) = [protein]-peptidylproline (omega=0)</text>
        <dbReference type="Rhea" id="RHEA:16237"/>
        <dbReference type="Rhea" id="RHEA-COMP:10747"/>
        <dbReference type="Rhea" id="RHEA-COMP:10748"/>
        <dbReference type="ChEBI" id="CHEBI:83833"/>
        <dbReference type="ChEBI" id="CHEBI:83834"/>
        <dbReference type="EC" id="5.2.1.8"/>
    </reaction>
</comment>
<evidence type="ECO:0000256" key="9">
    <source>
        <dbReference type="SAM" id="MobiDB-lite"/>
    </source>
</evidence>
<dbReference type="FunFam" id="2.40.100.10:FF:000015">
    <property type="entry name" value="Peptidyl-prolyl cis-trans isomerase"/>
    <property type="match status" value="1"/>
</dbReference>
<feature type="compositionally biased region" description="Basic and acidic residues" evidence="9">
    <location>
        <begin position="200"/>
        <end position="215"/>
    </location>
</feature>
<evidence type="ECO:0000256" key="3">
    <source>
        <dbReference type="ARBA" id="ARBA00022884"/>
    </source>
</evidence>
<evidence type="ECO:0000256" key="7">
    <source>
        <dbReference type="PROSITE-ProRule" id="PRU00176"/>
    </source>
</evidence>
<feature type="region of interest" description="Disordered" evidence="9">
    <location>
        <begin position="326"/>
        <end position="404"/>
    </location>
</feature>